<protein>
    <submittedName>
        <fullName evidence="1">Uncharacterized protein</fullName>
    </submittedName>
</protein>
<dbReference type="RefSeq" id="WP_184723443.1">
    <property type="nucleotide sequence ID" value="NZ_JACHJP010000012.1"/>
</dbReference>
<evidence type="ECO:0000313" key="2">
    <source>
        <dbReference type="Proteomes" id="UP000552644"/>
    </source>
</evidence>
<comment type="caution">
    <text evidence="1">The sequence shown here is derived from an EMBL/GenBank/DDBJ whole genome shotgun (WGS) entry which is preliminary data.</text>
</comment>
<name>A0A7W7VS43_9ACTN</name>
<organism evidence="1 2">
    <name type="scientific">Streptosporangium saharense</name>
    <dbReference type="NCBI Taxonomy" id="1706840"/>
    <lineage>
        <taxon>Bacteria</taxon>
        <taxon>Bacillati</taxon>
        <taxon>Actinomycetota</taxon>
        <taxon>Actinomycetes</taxon>
        <taxon>Streptosporangiales</taxon>
        <taxon>Streptosporangiaceae</taxon>
        <taxon>Streptosporangium</taxon>
    </lineage>
</organism>
<proteinExistence type="predicted"/>
<sequence length="306" mass="32429">MPTTQKALSELSANRATGALHLEGGGTFYLTDGRVTYAESPAAPRVEDLLLAHGRISGQAVRQAMRAGGTGGTGDVSGADGAGGAALLAQGVLTRVELEFCVLCAVLDAVFFLLGSPVRRTLFRRGERHWLGPQRYFDMTGLLRECARRRTQLDRTWPSADLDSLPVVPVGRVPAQRVVLTSLQWEVVARADATATPVELAHRLGRPAYAVLLAVRQLAAAGLLRLPRGEITAAPERGELPRRVAGASEIGQAGAGAPYTRESTRWPPTGPLTGPLPELVGEAVTAGDPTDVDLLIRLRNALEALT</sequence>
<accession>A0A7W7VS43</accession>
<dbReference type="AlphaFoldDB" id="A0A7W7VS43"/>
<dbReference type="EMBL" id="JACHJP010000012">
    <property type="protein sequence ID" value="MBB4920040.1"/>
    <property type="molecule type" value="Genomic_DNA"/>
</dbReference>
<reference evidence="1 2" key="1">
    <citation type="submission" date="2020-08" db="EMBL/GenBank/DDBJ databases">
        <title>Genomic Encyclopedia of Type Strains, Phase III (KMG-III): the genomes of soil and plant-associated and newly described type strains.</title>
        <authorList>
            <person name="Whitman W."/>
        </authorList>
    </citation>
    <scope>NUCLEOTIDE SEQUENCE [LARGE SCALE GENOMIC DNA]</scope>
    <source>
        <strain evidence="1 2">CECT 8840</strain>
    </source>
</reference>
<keyword evidence="2" id="KW-1185">Reference proteome</keyword>
<dbReference type="Proteomes" id="UP000552644">
    <property type="component" value="Unassembled WGS sequence"/>
</dbReference>
<evidence type="ECO:0000313" key="1">
    <source>
        <dbReference type="EMBL" id="MBB4920040.1"/>
    </source>
</evidence>
<gene>
    <name evidence="1" type="ORF">FHS44_007184</name>
</gene>